<feature type="non-terminal residue" evidence="3">
    <location>
        <position position="1"/>
    </location>
</feature>
<dbReference type="RefSeq" id="XP_023382487.1">
    <property type="nucleotide sequence ID" value="XM_023526719.1"/>
</dbReference>
<proteinExistence type="predicted"/>
<protein>
    <submittedName>
        <fullName evidence="3">Uncharacterized protein LOC111734656</fullName>
    </submittedName>
</protein>
<feature type="compositionally biased region" description="Low complexity" evidence="1">
    <location>
        <begin position="179"/>
        <end position="204"/>
    </location>
</feature>
<feature type="region of interest" description="Disordered" evidence="1">
    <location>
        <begin position="179"/>
        <end position="220"/>
    </location>
</feature>
<gene>
    <name evidence="3" type="primary">LOC111734656</name>
</gene>
<sequence>RGPTSPSRQLPRRPQHHEPLVGEAATLTVGHGWLWVPGGQRGGTVDARRTGRSRARAGRCAADFCPFQVAQRKGARALPALSPEVLSVFVPPFASKDDGQAAGANCPTLGKAKRRSFRKKREKPPGRGLADGSQGPGSEDVGIPNGVDLTSTVSTMAKRPGSRAGRPPAASCPSPCAWCPGSPTTTPSGTASPGERGHAALATAGPPPPVAARGAGSGLATDAPVKAVASGRGNAWEA</sequence>
<evidence type="ECO:0000313" key="3">
    <source>
        <dbReference type="RefSeq" id="XP_023382487.1"/>
    </source>
</evidence>
<dbReference type="GeneID" id="111734656"/>
<feature type="compositionally biased region" description="Basic residues" evidence="1">
    <location>
        <begin position="111"/>
        <end position="122"/>
    </location>
</feature>
<reference evidence="3" key="1">
    <citation type="submission" date="2025-08" db="UniProtKB">
        <authorList>
            <consortium name="RefSeq"/>
        </authorList>
    </citation>
    <scope>IDENTIFICATION</scope>
    <source>
        <tissue evidence="3">Kidney</tissue>
    </source>
</reference>
<accession>A0A6P6C567</accession>
<dbReference type="OrthoDB" id="9799588at2759"/>
<evidence type="ECO:0000256" key="1">
    <source>
        <dbReference type="SAM" id="MobiDB-lite"/>
    </source>
</evidence>
<name>A0A6P6C567_PTEVA</name>
<feature type="region of interest" description="Disordered" evidence="1">
    <location>
        <begin position="94"/>
        <end position="148"/>
    </location>
</feature>
<organism evidence="2 3">
    <name type="scientific">Pteropus vampyrus</name>
    <name type="common">Large flying fox</name>
    <dbReference type="NCBI Taxonomy" id="132908"/>
    <lineage>
        <taxon>Eukaryota</taxon>
        <taxon>Metazoa</taxon>
        <taxon>Chordata</taxon>
        <taxon>Craniata</taxon>
        <taxon>Vertebrata</taxon>
        <taxon>Euteleostomi</taxon>
        <taxon>Mammalia</taxon>
        <taxon>Eutheria</taxon>
        <taxon>Laurasiatheria</taxon>
        <taxon>Chiroptera</taxon>
        <taxon>Yinpterochiroptera</taxon>
        <taxon>Pteropodoidea</taxon>
        <taxon>Pteropodidae</taxon>
        <taxon>Pteropodinae</taxon>
        <taxon>Pteropus</taxon>
    </lineage>
</organism>
<keyword evidence="2" id="KW-1185">Reference proteome</keyword>
<evidence type="ECO:0000313" key="2">
    <source>
        <dbReference type="Proteomes" id="UP000515202"/>
    </source>
</evidence>
<dbReference type="KEGG" id="pvp:111734656"/>
<dbReference type="Proteomes" id="UP000515202">
    <property type="component" value="Unplaced"/>
</dbReference>
<dbReference type="AlphaFoldDB" id="A0A6P6C567"/>